<reference evidence="2 3" key="1">
    <citation type="journal article" date="2018" name="PLoS Genet.">
        <title>Population sequencing reveals clonal diversity and ancestral inbreeding in the grapevine cultivar Chardonnay.</title>
        <authorList>
            <person name="Roach M.J."/>
            <person name="Johnson D.L."/>
            <person name="Bohlmann J."/>
            <person name="van Vuuren H.J."/>
            <person name="Jones S.J."/>
            <person name="Pretorius I.S."/>
            <person name="Schmidt S.A."/>
            <person name="Borneman A.R."/>
        </authorList>
    </citation>
    <scope>NUCLEOTIDE SEQUENCE [LARGE SCALE GENOMIC DNA]</scope>
    <source>
        <strain evidence="3">cv. Chardonnay</strain>
        <tissue evidence="2">Leaf</tissue>
    </source>
</reference>
<feature type="compositionally biased region" description="Low complexity" evidence="1">
    <location>
        <begin position="15"/>
        <end position="25"/>
    </location>
</feature>
<evidence type="ECO:0000313" key="2">
    <source>
        <dbReference type="EMBL" id="RVW52329.1"/>
    </source>
</evidence>
<organism evidence="2 3">
    <name type="scientific">Vitis vinifera</name>
    <name type="common">Grape</name>
    <dbReference type="NCBI Taxonomy" id="29760"/>
    <lineage>
        <taxon>Eukaryota</taxon>
        <taxon>Viridiplantae</taxon>
        <taxon>Streptophyta</taxon>
        <taxon>Embryophyta</taxon>
        <taxon>Tracheophyta</taxon>
        <taxon>Spermatophyta</taxon>
        <taxon>Magnoliopsida</taxon>
        <taxon>eudicotyledons</taxon>
        <taxon>Gunneridae</taxon>
        <taxon>Pentapetalae</taxon>
        <taxon>rosids</taxon>
        <taxon>Vitales</taxon>
        <taxon>Vitaceae</taxon>
        <taxon>Viteae</taxon>
        <taxon>Vitis</taxon>
    </lineage>
</organism>
<protein>
    <submittedName>
        <fullName evidence="2">Uncharacterized protein</fullName>
    </submittedName>
</protein>
<evidence type="ECO:0000256" key="1">
    <source>
        <dbReference type="SAM" id="MobiDB-lite"/>
    </source>
</evidence>
<accession>A0A438EX66</accession>
<proteinExistence type="predicted"/>
<dbReference type="Proteomes" id="UP000288805">
    <property type="component" value="Unassembled WGS sequence"/>
</dbReference>
<feature type="compositionally biased region" description="Basic and acidic residues" evidence="1">
    <location>
        <begin position="54"/>
        <end position="63"/>
    </location>
</feature>
<dbReference type="EMBL" id="QGNW01001169">
    <property type="protein sequence ID" value="RVW52329.1"/>
    <property type="molecule type" value="Genomic_DNA"/>
</dbReference>
<feature type="region of interest" description="Disordered" evidence="1">
    <location>
        <begin position="1"/>
        <end position="63"/>
    </location>
</feature>
<evidence type="ECO:0000313" key="3">
    <source>
        <dbReference type="Proteomes" id="UP000288805"/>
    </source>
</evidence>
<comment type="caution">
    <text evidence="2">The sequence shown here is derived from an EMBL/GenBank/DDBJ whole genome shotgun (WGS) entry which is preliminary data.</text>
</comment>
<sequence>MAPKKRREGEAPVDTSTTSVRVTRSSTRRLGAKANDSVAPAPAPLERPKKKVKKTEDVKEPEKVADGSKTIVIEHWTESERLCDRNSCSGFLGIRFSFFGGISSEQTVQLIQDKSYSSKGWIREGCVGYHCCCQPGKVKSKRNSVKTTWNFCCMGRKGKKAKLEDHSIVFILDFVGGKKWKRPLKIWNY</sequence>
<dbReference type="AlphaFoldDB" id="A0A438EX66"/>
<gene>
    <name evidence="2" type="ORF">CK203_093402</name>
</gene>
<name>A0A438EX66_VITVI</name>